<dbReference type="SUPFAM" id="SSF53244">
    <property type="entry name" value="MurD-like peptide ligases, peptide-binding domain"/>
    <property type="match status" value="1"/>
</dbReference>
<feature type="binding site" evidence="7">
    <location>
        <begin position="404"/>
        <end position="407"/>
    </location>
    <ligand>
        <name>meso-2,6-diaminopimelate</name>
        <dbReference type="ChEBI" id="CHEBI:57791"/>
    </ligand>
</feature>
<dbReference type="InterPro" id="IPR000713">
    <property type="entry name" value="Mur_ligase_N"/>
</dbReference>
<feature type="domain" description="Mur ligase C-terminal" evidence="10">
    <location>
        <begin position="328"/>
        <end position="459"/>
    </location>
</feature>
<dbReference type="InterPro" id="IPR036565">
    <property type="entry name" value="Mur-like_cat_sf"/>
</dbReference>
<dbReference type="Gene3D" id="3.40.1190.10">
    <property type="entry name" value="Mur-like, catalytic domain"/>
    <property type="match status" value="1"/>
</dbReference>
<dbReference type="Pfam" id="PF08245">
    <property type="entry name" value="Mur_ligase_M"/>
    <property type="match status" value="1"/>
</dbReference>
<keyword evidence="13" id="KW-1185">Reference proteome</keyword>
<keyword evidence="7" id="KW-0460">Magnesium</keyword>
<feature type="binding site" evidence="7">
    <location>
        <position position="457"/>
    </location>
    <ligand>
        <name>meso-2,6-diaminopimelate</name>
        <dbReference type="ChEBI" id="CHEBI:57791"/>
    </ligand>
</feature>
<dbReference type="EMBL" id="JADKYU010000729">
    <property type="protein sequence ID" value="MBF4985390.1"/>
    <property type="molecule type" value="Genomic_DNA"/>
</dbReference>
<dbReference type="InterPro" id="IPR035911">
    <property type="entry name" value="MurE/MurF_N"/>
</dbReference>
<evidence type="ECO:0000256" key="4">
    <source>
        <dbReference type="ARBA" id="ARBA00022984"/>
    </source>
</evidence>
<name>A0ABS0A7R9_9FLAO</name>
<comment type="subcellular location">
    <subcellularLocation>
        <location evidence="7 8">Cytoplasm</location>
    </subcellularLocation>
</comment>
<keyword evidence="4 7" id="KW-0573">Peptidoglycan synthesis</keyword>
<evidence type="ECO:0000259" key="11">
    <source>
        <dbReference type="Pfam" id="PF08245"/>
    </source>
</evidence>
<feature type="short sequence motif" description="Meso-diaminopimelate recognition motif" evidence="7">
    <location>
        <begin position="404"/>
        <end position="407"/>
    </location>
</feature>
<feature type="domain" description="Mur ligase N-terminal catalytic" evidence="9">
    <location>
        <begin position="24"/>
        <end position="98"/>
    </location>
</feature>
<keyword evidence="3 7" id="KW-0133">Cell shape</keyword>
<feature type="binding site" evidence="7">
    <location>
        <position position="189"/>
    </location>
    <ligand>
        <name>UDP-N-acetyl-alpha-D-muramoyl-L-alanyl-D-glutamate</name>
        <dbReference type="ChEBI" id="CHEBI:83900"/>
    </ligand>
</feature>
<comment type="similarity">
    <text evidence="1 7">Belongs to the MurCDEF family. MurE subfamily.</text>
</comment>
<feature type="modified residue" description="N6-carboxylysine" evidence="7">
    <location>
        <position position="221"/>
    </location>
</feature>
<organism evidence="12 13">
    <name type="scientific">Nonlabens mediterrranea</name>
    <dbReference type="NCBI Taxonomy" id="1419947"/>
    <lineage>
        <taxon>Bacteria</taxon>
        <taxon>Pseudomonadati</taxon>
        <taxon>Bacteroidota</taxon>
        <taxon>Flavobacteriia</taxon>
        <taxon>Flavobacteriales</taxon>
        <taxon>Flavobacteriaceae</taxon>
        <taxon>Nonlabens</taxon>
    </lineage>
</organism>
<dbReference type="HAMAP" id="MF_00208">
    <property type="entry name" value="MurE"/>
    <property type="match status" value="1"/>
</dbReference>
<dbReference type="NCBIfam" id="TIGR01085">
    <property type="entry name" value="murE"/>
    <property type="match status" value="1"/>
</dbReference>
<feature type="binding site" evidence="7">
    <location>
        <position position="187"/>
    </location>
    <ligand>
        <name>UDP-N-acetyl-alpha-D-muramoyl-L-alanyl-D-glutamate</name>
        <dbReference type="ChEBI" id="CHEBI:83900"/>
    </ligand>
</feature>
<keyword evidence="6 7" id="KW-0961">Cell wall biogenesis/degradation</keyword>
<dbReference type="SUPFAM" id="SSF63418">
    <property type="entry name" value="MurE/MurF N-terminal domain"/>
    <property type="match status" value="1"/>
</dbReference>
<dbReference type="InterPro" id="IPR036615">
    <property type="entry name" value="Mur_ligase_C_dom_sf"/>
</dbReference>
<dbReference type="Proteomes" id="UP001194729">
    <property type="component" value="Unassembled WGS sequence"/>
</dbReference>
<proteinExistence type="inferred from homology"/>
<comment type="PTM">
    <text evidence="7">Carboxylation is probably crucial for Mg(2+) binding and, consequently, for the gamma-phosphate positioning of ATP.</text>
</comment>
<comment type="pathway">
    <text evidence="7 8">Cell wall biogenesis; peptidoglycan biosynthesis.</text>
</comment>
<keyword evidence="7 12" id="KW-0436">Ligase</keyword>
<dbReference type="Pfam" id="PF02875">
    <property type="entry name" value="Mur_ligase_C"/>
    <property type="match status" value="1"/>
</dbReference>
<evidence type="ECO:0000259" key="9">
    <source>
        <dbReference type="Pfam" id="PF01225"/>
    </source>
</evidence>
<keyword evidence="2 7" id="KW-0132">Cell division</keyword>
<gene>
    <name evidence="7" type="primary">murE</name>
    <name evidence="12" type="ORF">FNJ87_13980</name>
</gene>
<evidence type="ECO:0000256" key="3">
    <source>
        <dbReference type="ARBA" id="ARBA00022960"/>
    </source>
</evidence>
<feature type="binding site" evidence="7">
    <location>
        <position position="181"/>
    </location>
    <ligand>
        <name>UDP-N-acetyl-alpha-D-muramoyl-L-alanyl-D-glutamate</name>
        <dbReference type="ChEBI" id="CHEBI:83900"/>
    </ligand>
</feature>
<comment type="caution">
    <text evidence="7">Lacks conserved residue(s) required for the propagation of feature annotation.</text>
</comment>
<keyword evidence="7" id="KW-0547">Nucleotide-binding</keyword>
<dbReference type="InterPro" id="IPR013221">
    <property type="entry name" value="Mur_ligase_cen"/>
</dbReference>
<evidence type="ECO:0000256" key="1">
    <source>
        <dbReference type="ARBA" id="ARBA00005898"/>
    </source>
</evidence>
<keyword evidence="5 7" id="KW-0131">Cell cycle</keyword>
<dbReference type="NCBIfam" id="NF001126">
    <property type="entry name" value="PRK00139.1-4"/>
    <property type="match status" value="1"/>
</dbReference>
<comment type="caution">
    <text evidence="12">The sequence shown here is derived from an EMBL/GenBank/DDBJ whole genome shotgun (WGS) entry which is preliminary data.</text>
</comment>
<dbReference type="PANTHER" id="PTHR23135:SF4">
    <property type="entry name" value="UDP-N-ACETYLMURAMOYL-L-ALANYL-D-GLUTAMATE--2,6-DIAMINOPIMELATE LIGASE MURE HOMOLOG, CHLOROPLASTIC"/>
    <property type="match status" value="1"/>
</dbReference>
<dbReference type="Gene3D" id="3.90.190.20">
    <property type="entry name" value="Mur ligase, C-terminal domain"/>
    <property type="match status" value="1"/>
</dbReference>
<sequence>MRNLKDLLYKVSLELVIGPTDIDVEQVQFDSRAIRKGDVFIALKGTAVDGHQFIEKAVASGAVAVLLEDLPDYQAEHVTYIQVNKAHKALALIGANYYDNPSKDLKLVGVTGTNGKTTTTSLLYQLFKKLGFKTGLISTVEILIDGKVIPTKHTTPDPVTINSHLAAMRDAGVDYCFMEVSSHGIDQQRITGLHFVGGMFTNLTHDHLDYHKTFAEYRDVKKRFFDMLPSEAFALTNRDDKNGEFMLQNTKARKLGYALKTYTDYRAQIIENQFGGLQLKVNNQELWTKMIGEFNAYNVLAIYGCAIELGLESIEVLEAISQLDGVSGRFQYFTTAAQHITAIVDYAHTPDALKNVLETINAIRTRNEKLITVVGCGGDRDTSKRPVMANIAASLSDLIIFTSDNPRTENPDAILKDMEAGVEAIDFKKTLTVTDRKNAIKTAVQMAQQNDIILIAGKGHETYQEINGVRSDFNDRLIVADLLKQFNK</sequence>
<evidence type="ECO:0000256" key="8">
    <source>
        <dbReference type="RuleBase" id="RU004135"/>
    </source>
</evidence>
<dbReference type="SUPFAM" id="SSF53623">
    <property type="entry name" value="MurD-like peptide ligases, catalytic domain"/>
    <property type="match status" value="1"/>
</dbReference>
<evidence type="ECO:0000259" key="10">
    <source>
        <dbReference type="Pfam" id="PF02875"/>
    </source>
</evidence>
<comment type="catalytic activity">
    <reaction evidence="7">
        <text>UDP-N-acetyl-alpha-D-muramoyl-L-alanyl-D-glutamate + meso-2,6-diaminopimelate + ATP = UDP-N-acetyl-alpha-D-muramoyl-L-alanyl-gamma-D-glutamyl-meso-2,6-diaminopimelate + ADP + phosphate + H(+)</text>
        <dbReference type="Rhea" id="RHEA:23676"/>
        <dbReference type="ChEBI" id="CHEBI:15378"/>
        <dbReference type="ChEBI" id="CHEBI:30616"/>
        <dbReference type="ChEBI" id="CHEBI:43474"/>
        <dbReference type="ChEBI" id="CHEBI:57791"/>
        <dbReference type="ChEBI" id="CHEBI:83900"/>
        <dbReference type="ChEBI" id="CHEBI:83905"/>
        <dbReference type="ChEBI" id="CHEBI:456216"/>
        <dbReference type="EC" id="6.3.2.13"/>
    </reaction>
</comment>
<accession>A0ABS0A7R9</accession>
<evidence type="ECO:0000256" key="6">
    <source>
        <dbReference type="ARBA" id="ARBA00023316"/>
    </source>
</evidence>
<dbReference type="Gene3D" id="3.40.1390.10">
    <property type="entry name" value="MurE/MurF, N-terminal domain"/>
    <property type="match status" value="1"/>
</dbReference>
<keyword evidence="7" id="KW-0963">Cytoplasm</keyword>
<dbReference type="GO" id="GO:0008765">
    <property type="term" value="F:UDP-N-acetylmuramoylalanyl-D-glutamate-2,6-diaminopimelate ligase activity"/>
    <property type="evidence" value="ECO:0007669"/>
    <property type="project" value="UniProtKB-EC"/>
</dbReference>
<feature type="domain" description="Mur ligase central" evidence="11">
    <location>
        <begin position="110"/>
        <end position="304"/>
    </location>
</feature>
<dbReference type="InterPro" id="IPR005761">
    <property type="entry name" value="UDP-N-AcMur-Glu-dNH2Pim_ligase"/>
</dbReference>
<dbReference type="InterPro" id="IPR004101">
    <property type="entry name" value="Mur_ligase_C"/>
</dbReference>
<reference evidence="12 13" key="1">
    <citation type="submission" date="2020-11" db="EMBL/GenBank/DDBJ databases">
        <title>P. mediterranea TC4 genome.</title>
        <authorList>
            <person name="Molmeret M."/>
        </authorList>
    </citation>
    <scope>NUCLEOTIDE SEQUENCE [LARGE SCALE GENOMIC DNA]</scope>
    <source>
        <strain evidence="12 13">TC4</strain>
    </source>
</reference>
<dbReference type="Pfam" id="PF01225">
    <property type="entry name" value="Mur_ligase"/>
    <property type="match status" value="1"/>
</dbReference>
<keyword evidence="7" id="KW-0067">ATP-binding</keyword>
<evidence type="ECO:0000313" key="12">
    <source>
        <dbReference type="EMBL" id="MBF4985390.1"/>
    </source>
</evidence>
<evidence type="ECO:0000256" key="5">
    <source>
        <dbReference type="ARBA" id="ARBA00023306"/>
    </source>
</evidence>
<feature type="binding site" evidence="7">
    <location>
        <position position="31"/>
    </location>
    <ligand>
        <name>UDP-N-acetyl-alpha-D-muramoyl-L-alanyl-D-glutamate</name>
        <dbReference type="ChEBI" id="CHEBI:83900"/>
    </ligand>
</feature>
<comment type="function">
    <text evidence="7">Catalyzes the addition of meso-diaminopimelic acid to the nucleotide precursor UDP-N-acetylmuramoyl-L-alanyl-D-glutamate (UMAG) in the biosynthesis of bacterial cell-wall peptidoglycan.</text>
</comment>
<evidence type="ECO:0000256" key="2">
    <source>
        <dbReference type="ARBA" id="ARBA00022618"/>
    </source>
</evidence>
<feature type="binding site" evidence="7">
    <location>
        <begin position="112"/>
        <end position="118"/>
    </location>
    <ligand>
        <name>ATP</name>
        <dbReference type="ChEBI" id="CHEBI:30616"/>
    </ligand>
</feature>
<dbReference type="PANTHER" id="PTHR23135">
    <property type="entry name" value="MUR LIGASE FAMILY MEMBER"/>
    <property type="match status" value="1"/>
</dbReference>
<feature type="binding site" evidence="7">
    <location>
        <begin position="154"/>
        <end position="155"/>
    </location>
    <ligand>
        <name>UDP-N-acetyl-alpha-D-muramoyl-L-alanyl-D-glutamate</name>
        <dbReference type="ChEBI" id="CHEBI:83900"/>
    </ligand>
</feature>
<protein>
    <recommendedName>
        <fullName evidence="7">UDP-N-acetylmuramoyl-L-alanyl-D-glutamate--2,6-diaminopimelate ligase</fullName>
        <ecNumber evidence="7">6.3.2.13</ecNumber>
    </recommendedName>
    <alternativeName>
        <fullName evidence="7">Meso-A2pm-adding enzyme</fullName>
    </alternativeName>
    <alternativeName>
        <fullName evidence="7">Meso-diaminopimelate-adding enzyme</fullName>
    </alternativeName>
    <alternativeName>
        <fullName evidence="7">UDP-MurNAc-L-Ala-D-Glu:meso-diaminopimelate ligase</fullName>
    </alternativeName>
    <alternativeName>
        <fullName evidence="7">UDP-MurNAc-tripeptide synthetase</fullName>
    </alternativeName>
    <alternativeName>
        <fullName evidence="7">UDP-N-acetylmuramyl-tripeptide synthetase</fullName>
    </alternativeName>
</protein>
<evidence type="ECO:0000256" key="7">
    <source>
        <dbReference type="HAMAP-Rule" id="MF_00208"/>
    </source>
</evidence>
<comment type="cofactor">
    <cofactor evidence="7">
        <name>Mg(2+)</name>
        <dbReference type="ChEBI" id="CHEBI:18420"/>
    </cofactor>
</comment>
<feature type="binding site" evidence="7">
    <location>
        <position position="380"/>
    </location>
    <ligand>
        <name>meso-2,6-diaminopimelate</name>
        <dbReference type="ChEBI" id="CHEBI:57791"/>
    </ligand>
</feature>
<feature type="binding site" evidence="7">
    <location>
        <position position="461"/>
    </location>
    <ligand>
        <name>meso-2,6-diaminopimelate</name>
        <dbReference type="ChEBI" id="CHEBI:57791"/>
    </ligand>
</feature>
<dbReference type="EC" id="6.3.2.13" evidence="7"/>
<evidence type="ECO:0000313" key="13">
    <source>
        <dbReference type="Proteomes" id="UP001194729"/>
    </source>
</evidence>
<dbReference type="NCBIfam" id="NF001124">
    <property type="entry name" value="PRK00139.1-2"/>
    <property type="match status" value="1"/>
</dbReference>